<evidence type="ECO:0000313" key="2">
    <source>
        <dbReference type="EMBL" id="KIJ15567.1"/>
    </source>
</evidence>
<evidence type="ECO:0000256" key="1">
    <source>
        <dbReference type="SAM" id="Phobius"/>
    </source>
</evidence>
<proteinExistence type="predicted"/>
<reference evidence="2 3" key="1">
    <citation type="submission" date="2014-06" db="EMBL/GenBank/DDBJ databases">
        <authorList>
            <consortium name="DOE Joint Genome Institute"/>
            <person name="Kuo A."/>
            <person name="Kohler A."/>
            <person name="Nagy L.G."/>
            <person name="Floudas D."/>
            <person name="Copeland A."/>
            <person name="Barry K.W."/>
            <person name="Cichocki N."/>
            <person name="Veneault-Fourrey C."/>
            <person name="LaButti K."/>
            <person name="Lindquist E.A."/>
            <person name="Lipzen A."/>
            <person name="Lundell T."/>
            <person name="Morin E."/>
            <person name="Murat C."/>
            <person name="Sun H."/>
            <person name="Tunlid A."/>
            <person name="Henrissat B."/>
            <person name="Grigoriev I.V."/>
            <person name="Hibbett D.S."/>
            <person name="Martin F."/>
            <person name="Nordberg H.P."/>
            <person name="Cantor M.N."/>
            <person name="Hua S.X."/>
        </authorList>
    </citation>
    <scope>NUCLEOTIDE SEQUENCE [LARGE SCALE GENOMIC DNA]</scope>
    <source>
        <strain evidence="2 3">ATCC 200175</strain>
    </source>
</reference>
<protein>
    <submittedName>
        <fullName evidence="2">Uncharacterized protein</fullName>
    </submittedName>
</protein>
<keyword evidence="1" id="KW-0812">Transmembrane</keyword>
<dbReference type="Proteomes" id="UP000053647">
    <property type="component" value="Unassembled WGS sequence"/>
</dbReference>
<accession>A0A0C9U856</accession>
<keyword evidence="1" id="KW-1133">Transmembrane helix</keyword>
<keyword evidence="1" id="KW-0472">Membrane</keyword>
<keyword evidence="3" id="KW-1185">Reference proteome</keyword>
<dbReference type="HOGENOM" id="CLU_037980_1_0_1"/>
<reference evidence="3" key="2">
    <citation type="submission" date="2015-01" db="EMBL/GenBank/DDBJ databases">
        <title>Evolutionary Origins and Diversification of the Mycorrhizal Mutualists.</title>
        <authorList>
            <consortium name="DOE Joint Genome Institute"/>
            <consortium name="Mycorrhizal Genomics Consortium"/>
            <person name="Kohler A."/>
            <person name="Kuo A."/>
            <person name="Nagy L.G."/>
            <person name="Floudas D."/>
            <person name="Copeland A."/>
            <person name="Barry K.W."/>
            <person name="Cichocki N."/>
            <person name="Veneault-Fourrey C."/>
            <person name="LaButti K."/>
            <person name="Lindquist E.A."/>
            <person name="Lipzen A."/>
            <person name="Lundell T."/>
            <person name="Morin E."/>
            <person name="Murat C."/>
            <person name="Riley R."/>
            <person name="Ohm R."/>
            <person name="Sun H."/>
            <person name="Tunlid A."/>
            <person name="Henrissat B."/>
            <person name="Grigoriev I.V."/>
            <person name="Hibbett D.S."/>
            <person name="Martin F."/>
        </authorList>
    </citation>
    <scope>NUCLEOTIDE SEQUENCE [LARGE SCALE GENOMIC DNA]</scope>
    <source>
        <strain evidence="3">ATCC 200175</strain>
    </source>
</reference>
<gene>
    <name evidence="2" type="ORF">PAXINDRAFT_169030</name>
</gene>
<dbReference type="AlphaFoldDB" id="A0A0C9U856"/>
<evidence type="ECO:0000313" key="3">
    <source>
        <dbReference type="Proteomes" id="UP000053647"/>
    </source>
</evidence>
<dbReference type="OrthoDB" id="5570013at2759"/>
<dbReference type="EMBL" id="KN819336">
    <property type="protein sequence ID" value="KIJ15567.1"/>
    <property type="molecule type" value="Genomic_DNA"/>
</dbReference>
<sequence length="458" mass="49495">MNSPKTDSYLDTASLEKGCCQAQPLFPGPELHHTCPAGYVRHTSSRRVFMKGFSVACGVMALAWIVFSHANHVLRLLNHGPGRLWADGEGGYAPPDGEPQHCIGSTNWTTYYDRPSWSTGYPYGAETAFTLPVNADTLYLLARGLYQQGSVEIDQSTETTDTVGVRVRVAYYYDEALDRATVCRLERPENEHGVAIITPTKQPRYNFKDQLRFDVKLTLPAGSDSALQVKNLETDMPNYSQSVGDLWESVLFDKFLSYLPMVSVTSESGQFSSSNGGISGHFNAGSSLALKTSNGAITSSVTLLHREGADASKLSMYTTNGRVDSEVALTTDSVTGGEFEVDTESTRGSIGLTFTDSPVDSVLKCRAETTIGSLLVALDSAYEGSYSLQNTLGSQTVEQRRVEDPAGKGRHRAVSVNRSRGRVSGSVNWVESDGSTGNPGSESSAVLKTTLASMKLLI</sequence>
<feature type="transmembrane region" description="Helical" evidence="1">
    <location>
        <begin position="48"/>
        <end position="67"/>
    </location>
</feature>
<name>A0A0C9U856_PAXIN</name>
<organism evidence="2 3">
    <name type="scientific">Paxillus involutus ATCC 200175</name>
    <dbReference type="NCBI Taxonomy" id="664439"/>
    <lineage>
        <taxon>Eukaryota</taxon>
        <taxon>Fungi</taxon>
        <taxon>Dikarya</taxon>
        <taxon>Basidiomycota</taxon>
        <taxon>Agaricomycotina</taxon>
        <taxon>Agaricomycetes</taxon>
        <taxon>Agaricomycetidae</taxon>
        <taxon>Boletales</taxon>
        <taxon>Paxilineae</taxon>
        <taxon>Paxillaceae</taxon>
        <taxon>Paxillus</taxon>
    </lineage>
</organism>